<gene>
    <name evidence="1" type="ORF">IAB71_02800</name>
</gene>
<reference evidence="1" key="2">
    <citation type="journal article" date="2021" name="PeerJ">
        <title>Extensive microbial diversity within the chicken gut microbiome revealed by metagenomics and culture.</title>
        <authorList>
            <person name="Gilroy R."/>
            <person name="Ravi A."/>
            <person name="Getino M."/>
            <person name="Pursley I."/>
            <person name="Horton D.L."/>
            <person name="Alikhan N.F."/>
            <person name="Baker D."/>
            <person name="Gharbi K."/>
            <person name="Hall N."/>
            <person name="Watson M."/>
            <person name="Adriaenssens E.M."/>
            <person name="Foster-Nyarko E."/>
            <person name="Jarju S."/>
            <person name="Secka A."/>
            <person name="Antonio M."/>
            <person name="Oren A."/>
            <person name="Chaudhuri R.R."/>
            <person name="La Ragione R."/>
            <person name="Hildebrand F."/>
            <person name="Pallen M.J."/>
        </authorList>
    </citation>
    <scope>NUCLEOTIDE SEQUENCE</scope>
    <source>
        <strain evidence="1">CHK188-20938</strain>
    </source>
</reference>
<proteinExistence type="predicted"/>
<comment type="caution">
    <text evidence="1">The sequence shown here is derived from an EMBL/GenBank/DDBJ whole genome shotgun (WGS) entry which is preliminary data.</text>
</comment>
<reference evidence="1" key="1">
    <citation type="submission" date="2020-10" db="EMBL/GenBank/DDBJ databases">
        <authorList>
            <person name="Gilroy R."/>
        </authorList>
    </citation>
    <scope>NUCLEOTIDE SEQUENCE</scope>
    <source>
        <strain evidence="1">CHK188-20938</strain>
    </source>
</reference>
<organism evidence="1 2">
    <name type="scientific">Candidatus Scatomonas pullistercoris</name>
    <dbReference type="NCBI Taxonomy" id="2840920"/>
    <lineage>
        <taxon>Bacteria</taxon>
        <taxon>Bacillati</taxon>
        <taxon>Bacillota</taxon>
        <taxon>Clostridia</taxon>
        <taxon>Lachnospirales</taxon>
        <taxon>Lachnospiraceae</taxon>
        <taxon>Lachnospiraceae incertae sedis</taxon>
        <taxon>Candidatus Scatomonas</taxon>
    </lineage>
</organism>
<name>A0A9D1P288_9FIRM</name>
<dbReference type="Proteomes" id="UP000824169">
    <property type="component" value="Unassembled WGS sequence"/>
</dbReference>
<dbReference type="EMBL" id="DVOO01000009">
    <property type="protein sequence ID" value="HIV24707.1"/>
    <property type="molecule type" value="Genomic_DNA"/>
</dbReference>
<protein>
    <submittedName>
        <fullName evidence="1">Glutathionylspermidine synthase family protein</fullName>
    </submittedName>
</protein>
<dbReference type="AlphaFoldDB" id="A0A9D1P288"/>
<dbReference type="SUPFAM" id="SSF56059">
    <property type="entry name" value="Glutathione synthetase ATP-binding domain-like"/>
    <property type="match status" value="1"/>
</dbReference>
<sequence length="440" mass="51427">MESIRREYQTIIEENFEENRAAAWRTRDYLLHSSVAYHGRCVRTLQIPKVFTPAVIRHFRDIVDTTFRIFQKVIREYLRNPEYRKLFPFSPELAELILTPCLYDSLLPIARFDIFYNEQNGSFKFCEINTDGTSAMNEDFVLNQALELNPAHQRMLGRHHFTSFELYDSWVQTFLSIYSTYEKRVDHPHVAIVDFLENASITEFEEFQRRFERAGISCEIAEITELSYENHRLLSPLGRPIDAVYRRAVTTDVMAHASRVQPFLQAVKNQDVCLIGAFRTQIIHNKWLFKMLHEEPTLALLDPRERDFVRAHVPYTNLLAEGSADRSRLLREKDRWLIKPLDSYASRGVWAGCDCTEQEWAAHIDDSMNQNYIYQEYCPPFRTGNICFIEEPAEFKDYTNMSGLFVYNGRLAGVYSRLSDGGIISSQYNEKAVPSLVLTE</sequence>
<evidence type="ECO:0000313" key="2">
    <source>
        <dbReference type="Proteomes" id="UP000824169"/>
    </source>
</evidence>
<evidence type="ECO:0000313" key="1">
    <source>
        <dbReference type="EMBL" id="HIV24707.1"/>
    </source>
</evidence>
<accession>A0A9D1P288</accession>